<dbReference type="SUPFAM" id="SSF47413">
    <property type="entry name" value="lambda repressor-like DNA-binding domains"/>
    <property type="match status" value="2"/>
</dbReference>
<dbReference type="AlphaFoldDB" id="A0A9D2CH16"/>
<reference evidence="2" key="2">
    <citation type="submission" date="2021-04" db="EMBL/GenBank/DDBJ databases">
        <authorList>
            <person name="Gilroy R."/>
        </authorList>
    </citation>
    <scope>NUCLEOTIDE SEQUENCE</scope>
    <source>
        <strain evidence="2">CHK199-9574</strain>
    </source>
</reference>
<feature type="domain" description="HTH cro/C1-type" evidence="1">
    <location>
        <begin position="114"/>
        <end position="141"/>
    </location>
</feature>
<name>A0A9D2CH16_9FIRM</name>
<evidence type="ECO:0000313" key="2">
    <source>
        <dbReference type="EMBL" id="HIY78707.1"/>
    </source>
</evidence>
<gene>
    <name evidence="2" type="ORF">H9728_06645</name>
</gene>
<comment type="caution">
    <text evidence="2">The sequence shown here is derived from an EMBL/GenBank/DDBJ whole genome shotgun (WGS) entry which is preliminary data.</text>
</comment>
<evidence type="ECO:0000259" key="1">
    <source>
        <dbReference type="PROSITE" id="PS50943"/>
    </source>
</evidence>
<dbReference type="InterPro" id="IPR001387">
    <property type="entry name" value="Cro/C1-type_HTH"/>
</dbReference>
<sequence>MAASEKFKKRLLALIKNSNLHKVQYASAVGVNNTTLFHATLYGIIPNVTSLIKIANHENISLDYLLGYTDDKTFYPALPPSTFQERLVSLAEENNTKFSEIARHMPFETALFYRWINRGNLPTAENLYILAEYFQVSADYLLGRTDYKHN</sequence>
<dbReference type="InterPro" id="IPR010982">
    <property type="entry name" value="Lambda_DNA-bd_dom_sf"/>
</dbReference>
<organism evidence="2 3">
    <name type="scientific">Candidatus Borkfalkia excrementavium</name>
    <dbReference type="NCBI Taxonomy" id="2838505"/>
    <lineage>
        <taxon>Bacteria</taxon>
        <taxon>Bacillati</taxon>
        <taxon>Bacillota</taxon>
        <taxon>Clostridia</taxon>
        <taxon>Christensenellales</taxon>
        <taxon>Christensenellaceae</taxon>
        <taxon>Candidatus Borkfalkia</taxon>
    </lineage>
</organism>
<dbReference type="Gene3D" id="1.10.260.40">
    <property type="entry name" value="lambda repressor-like DNA-binding domains"/>
    <property type="match status" value="2"/>
</dbReference>
<dbReference type="Proteomes" id="UP000824135">
    <property type="component" value="Unassembled WGS sequence"/>
</dbReference>
<reference evidence="2" key="1">
    <citation type="journal article" date="2021" name="PeerJ">
        <title>Extensive microbial diversity within the chicken gut microbiome revealed by metagenomics and culture.</title>
        <authorList>
            <person name="Gilroy R."/>
            <person name="Ravi A."/>
            <person name="Getino M."/>
            <person name="Pursley I."/>
            <person name="Horton D.L."/>
            <person name="Alikhan N.F."/>
            <person name="Baker D."/>
            <person name="Gharbi K."/>
            <person name="Hall N."/>
            <person name="Watson M."/>
            <person name="Adriaenssens E.M."/>
            <person name="Foster-Nyarko E."/>
            <person name="Jarju S."/>
            <person name="Secka A."/>
            <person name="Antonio M."/>
            <person name="Oren A."/>
            <person name="Chaudhuri R.R."/>
            <person name="La Ragione R."/>
            <person name="Hildebrand F."/>
            <person name="Pallen M.J."/>
        </authorList>
    </citation>
    <scope>NUCLEOTIDE SEQUENCE</scope>
    <source>
        <strain evidence="2">CHK199-9574</strain>
    </source>
</reference>
<proteinExistence type="predicted"/>
<dbReference type="EMBL" id="DXCO01000040">
    <property type="protein sequence ID" value="HIY78707.1"/>
    <property type="molecule type" value="Genomic_DNA"/>
</dbReference>
<dbReference type="PROSITE" id="PS50943">
    <property type="entry name" value="HTH_CROC1"/>
    <property type="match status" value="1"/>
</dbReference>
<dbReference type="CDD" id="cd00093">
    <property type="entry name" value="HTH_XRE"/>
    <property type="match status" value="1"/>
</dbReference>
<protein>
    <recommendedName>
        <fullName evidence="1">HTH cro/C1-type domain-containing protein</fullName>
    </recommendedName>
</protein>
<dbReference type="GO" id="GO:0003677">
    <property type="term" value="F:DNA binding"/>
    <property type="evidence" value="ECO:0007669"/>
    <property type="project" value="InterPro"/>
</dbReference>
<accession>A0A9D2CH16</accession>
<evidence type="ECO:0000313" key="3">
    <source>
        <dbReference type="Proteomes" id="UP000824135"/>
    </source>
</evidence>